<sequence>MVPKERPAYHRHSIRHALKHRVTTAVSHKHSHRTMSQNLSLRSPTHNFPTFTCPLKKPTWQNTLQMLLQRPQKGKTTCFQRFRHRHNLMWRRCHHRPKANIRHRPTLLLVQP</sequence>
<name>A0A0S3S254_PHAAN</name>
<organism evidence="1 2">
    <name type="scientific">Vigna angularis var. angularis</name>
    <dbReference type="NCBI Taxonomy" id="157739"/>
    <lineage>
        <taxon>Eukaryota</taxon>
        <taxon>Viridiplantae</taxon>
        <taxon>Streptophyta</taxon>
        <taxon>Embryophyta</taxon>
        <taxon>Tracheophyta</taxon>
        <taxon>Spermatophyta</taxon>
        <taxon>Magnoliopsida</taxon>
        <taxon>eudicotyledons</taxon>
        <taxon>Gunneridae</taxon>
        <taxon>Pentapetalae</taxon>
        <taxon>rosids</taxon>
        <taxon>fabids</taxon>
        <taxon>Fabales</taxon>
        <taxon>Fabaceae</taxon>
        <taxon>Papilionoideae</taxon>
        <taxon>50 kb inversion clade</taxon>
        <taxon>NPAAA clade</taxon>
        <taxon>indigoferoid/millettioid clade</taxon>
        <taxon>Phaseoleae</taxon>
        <taxon>Vigna</taxon>
    </lineage>
</organism>
<gene>
    <name evidence="1" type="primary">Vigan.05G025300</name>
    <name evidence="1" type="ORF">VIGAN_05025300</name>
</gene>
<dbReference type="EMBL" id="AP015038">
    <property type="protein sequence ID" value="BAT86922.1"/>
    <property type="molecule type" value="Genomic_DNA"/>
</dbReference>
<accession>A0A0S3S254</accession>
<dbReference type="AlphaFoldDB" id="A0A0S3S254"/>
<proteinExistence type="predicted"/>
<protein>
    <submittedName>
        <fullName evidence="1">Uncharacterized protein</fullName>
    </submittedName>
</protein>
<keyword evidence="2" id="KW-1185">Reference proteome</keyword>
<evidence type="ECO:0000313" key="1">
    <source>
        <dbReference type="EMBL" id="BAT86922.1"/>
    </source>
</evidence>
<evidence type="ECO:0000313" key="2">
    <source>
        <dbReference type="Proteomes" id="UP000291084"/>
    </source>
</evidence>
<dbReference type="Proteomes" id="UP000291084">
    <property type="component" value="Chromosome 5"/>
</dbReference>
<reference evidence="1 2" key="1">
    <citation type="journal article" date="2015" name="Sci. Rep.">
        <title>The power of single molecule real-time sequencing technology in the de novo assembly of a eukaryotic genome.</title>
        <authorList>
            <person name="Sakai H."/>
            <person name="Naito K."/>
            <person name="Ogiso-Tanaka E."/>
            <person name="Takahashi Y."/>
            <person name="Iseki K."/>
            <person name="Muto C."/>
            <person name="Satou K."/>
            <person name="Teruya K."/>
            <person name="Shiroma A."/>
            <person name="Shimoji M."/>
            <person name="Hirano T."/>
            <person name="Itoh T."/>
            <person name="Kaga A."/>
            <person name="Tomooka N."/>
        </authorList>
    </citation>
    <scope>NUCLEOTIDE SEQUENCE [LARGE SCALE GENOMIC DNA]</scope>
    <source>
        <strain evidence="2">cv. Shumari</strain>
    </source>
</reference>